<evidence type="ECO:0000313" key="3">
    <source>
        <dbReference type="EMBL" id="KAF3900728.1"/>
    </source>
</evidence>
<feature type="coiled-coil region" evidence="1">
    <location>
        <begin position="67"/>
        <end position="134"/>
    </location>
</feature>
<accession>A0A9P4YPI4</accession>
<evidence type="ECO:0000256" key="2">
    <source>
        <dbReference type="SAM" id="MobiDB-lite"/>
    </source>
</evidence>
<reference evidence="3" key="1">
    <citation type="submission" date="2020-03" db="EMBL/GenBank/DDBJ databases">
        <title>Whole Genome Sequence of Trichophyton interdigitale from India.</title>
        <authorList>
            <person name="Kumar P."/>
        </authorList>
    </citation>
    <scope>NUCLEOTIDE SEQUENCE</scope>
    <source>
        <strain evidence="3">UCMS-IGIB-CI14</strain>
    </source>
</reference>
<sequence>MAAKQSQKRGQANTRARSSRRANTAESESGISADPGAEMTNPPKKVAARKSANDGCQEIQARHKAGVRKIENRLNEVSRSNKQAILEYRNAQLDQLQELVKRRLEVENEIAKRVLSLEEKYKEANRTVQATLQENIETLQE</sequence>
<keyword evidence="1" id="KW-0175">Coiled coil</keyword>
<dbReference type="Proteomes" id="UP000749309">
    <property type="component" value="Unassembled WGS sequence"/>
</dbReference>
<protein>
    <submittedName>
        <fullName evidence="3">Uncharacterized protein</fullName>
    </submittedName>
</protein>
<gene>
    <name evidence="3" type="ORF">GY632_0602</name>
</gene>
<dbReference type="EMBL" id="JAAQVJ010000010">
    <property type="protein sequence ID" value="KAF3900728.1"/>
    <property type="molecule type" value="Genomic_DNA"/>
</dbReference>
<organism evidence="3 4">
    <name type="scientific">Trichophyton interdigitale</name>
    <dbReference type="NCBI Taxonomy" id="101480"/>
    <lineage>
        <taxon>Eukaryota</taxon>
        <taxon>Fungi</taxon>
        <taxon>Dikarya</taxon>
        <taxon>Ascomycota</taxon>
        <taxon>Pezizomycotina</taxon>
        <taxon>Eurotiomycetes</taxon>
        <taxon>Eurotiomycetidae</taxon>
        <taxon>Onygenales</taxon>
        <taxon>Arthrodermataceae</taxon>
        <taxon>Trichophyton</taxon>
    </lineage>
</organism>
<dbReference type="AlphaFoldDB" id="A0A9P4YPI4"/>
<feature type="compositionally biased region" description="Polar residues" evidence="2">
    <location>
        <begin position="1"/>
        <end position="11"/>
    </location>
</feature>
<feature type="region of interest" description="Disordered" evidence="2">
    <location>
        <begin position="1"/>
        <end position="55"/>
    </location>
</feature>
<feature type="compositionally biased region" description="Low complexity" evidence="2">
    <location>
        <begin position="12"/>
        <end position="29"/>
    </location>
</feature>
<evidence type="ECO:0000313" key="4">
    <source>
        <dbReference type="Proteomes" id="UP000749309"/>
    </source>
</evidence>
<name>A0A9P4YPI4_9EURO</name>
<evidence type="ECO:0000256" key="1">
    <source>
        <dbReference type="SAM" id="Coils"/>
    </source>
</evidence>
<comment type="caution">
    <text evidence="3">The sequence shown here is derived from an EMBL/GenBank/DDBJ whole genome shotgun (WGS) entry which is preliminary data.</text>
</comment>
<proteinExistence type="predicted"/>